<comment type="caution">
    <text evidence="6">Lacks conserved residue(s) required for the propagation of feature annotation.</text>
</comment>
<keyword evidence="3 6" id="KW-0378">Hydrolase</keyword>
<sequence length="681" mass="78528">MMLSEEEIEAAENGMDPTQVGKQRGLSNSKYHKWPGGVVPYTLDEDADFFHADSVFKRGAIFSAIKEWEEKTCIKFVKRTTQKAYIEFTVQDGCWSQVGRTGGKQQISLGFGCGYHGIAVHEIGHALGFWHEQSRPDRDRYVEIIWDNIEPSQKHNFRKYSTSSINSLNVPYDYGSIMHYGKRDFSKFPYLLTTIKPKRSGVSIGQRKHLSPLDVKQMNLIFTALSFPFPRFNLKTSNCQYYFFTAPLASLTTSLLLSFDLEASGEYEMFEGDLWLPKEQIEAAKNGMDPTNIGGVRGLSRHNKWPGGIVYYTISTSKPFKIHYINNAIKNWEERTCLRFRKRTTQRDYIDFVIEQCYSRGIGRVGGRQVINLGFACIGLHVAVHEIGHAIGKCGAPTNVDSFLTSYHVICMATTTTPKRGTFSGFSYTKRRQFQKYPNYMIDSLGVEYDYESVMHYGRFDFSKYVFLPTLKAKKPGKKISPSKRLSPLDAKQANLLYKCNKPFKIHYINNAIKNWEEKTCLRFRKRTFQRDYIDFVIEQCYSRGVGRVGGRQVINLGFSCIGLHVAVHEIGHAIGKYFTENSRFWHEQSRPDRDEYVEVLWDNIIESKKSNFNKYSTWSIDSLGVPYDYESVMHYGRFDFSKYVFLPTLRAKKPGKKISPSRRLSPLDAKQANLYYKCNK</sequence>
<feature type="domain" description="Peptidase M12A" evidence="9">
    <location>
        <begin position="466"/>
        <end position="680"/>
    </location>
</feature>
<feature type="active site" evidence="6">
    <location>
        <position position="570"/>
    </location>
</feature>
<reference evidence="10 11" key="1">
    <citation type="submission" date="2022-05" db="EMBL/GenBank/DDBJ databases">
        <authorList>
            <consortium name="Genoscope - CEA"/>
            <person name="William W."/>
        </authorList>
    </citation>
    <scope>NUCLEOTIDE SEQUENCE [LARGE SCALE GENOMIC DNA]</scope>
</reference>
<feature type="binding site" evidence="6">
    <location>
        <position position="573"/>
    </location>
    <ligand>
        <name>Zn(2+)</name>
        <dbReference type="ChEBI" id="CHEBI:29105"/>
        <note>catalytic</note>
    </ligand>
</feature>
<feature type="binding site" evidence="6">
    <location>
        <position position="131"/>
    </location>
    <ligand>
        <name>Zn(2+)</name>
        <dbReference type="ChEBI" id="CHEBI:29105"/>
        <note>catalytic</note>
    </ligand>
</feature>
<comment type="cofactor">
    <cofactor evidence="6 7">
        <name>Zn(2+)</name>
        <dbReference type="ChEBI" id="CHEBI:29105"/>
    </cofactor>
    <text evidence="6 7">Binds 1 zinc ion per subunit.</text>
</comment>
<feature type="binding site" evidence="6">
    <location>
        <position position="569"/>
    </location>
    <ligand>
        <name>Zn(2+)</name>
        <dbReference type="ChEBI" id="CHEBI:29105"/>
        <note>catalytic</note>
    </ligand>
</feature>
<feature type="binding site" evidence="6">
    <location>
        <position position="121"/>
    </location>
    <ligand>
        <name>Zn(2+)</name>
        <dbReference type="ChEBI" id="CHEBI:29105"/>
        <note>catalytic</note>
    </ligand>
</feature>
<keyword evidence="4 6" id="KW-0862">Zinc</keyword>
<proteinExistence type="predicted"/>
<evidence type="ECO:0000256" key="8">
    <source>
        <dbReference type="SAM" id="MobiDB-lite"/>
    </source>
</evidence>
<name>A0ABN8LH32_9CNID</name>
<dbReference type="SMART" id="SM00235">
    <property type="entry name" value="ZnMc"/>
    <property type="match status" value="3"/>
</dbReference>
<evidence type="ECO:0000256" key="1">
    <source>
        <dbReference type="ARBA" id="ARBA00022670"/>
    </source>
</evidence>
<evidence type="ECO:0000259" key="9">
    <source>
        <dbReference type="PROSITE" id="PS51864"/>
    </source>
</evidence>
<feature type="domain" description="Peptidase M12A" evidence="9">
    <location>
        <begin position="294"/>
        <end position="392"/>
    </location>
</feature>
<feature type="active site" evidence="6">
    <location>
        <position position="386"/>
    </location>
</feature>
<organism evidence="10 11">
    <name type="scientific">Porites evermanni</name>
    <dbReference type="NCBI Taxonomy" id="104178"/>
    <lineage>
        <taxon>Eukaryota</taxon>
        <taxon>Metazoa</taxon>
        <taxon>Cnidaria</taxon>
        <taxon>Anthozoa</taxon>
        <taxon>Hexacorallia</taxon>
        <taxon>Scleractinia</taxon>
        <taxon>Fungiina</taxon>
        <taxon>Poritidae</taxon>
        <taxon>Porites</taxon>
    </lineage>
</organism>
<dbReference type="InterPro" id="IPR001506">
    <property type="entry name" value="Peptidase_M12A"/>
</dbReference>
<dbReference type="InterPro" id="IPR034035">
    <property type="entry name" value="Astacin-like_dom"/>
</dbReference>
<keyword evidence="2 6" id="KW-0479">Metal-binding</keyword>
<dbReference type="InterPro" id="IPR006026">
    <property type="entry name" value="Peptidase_Metallo"/>
</dbReference>
<dbReference type="Proteomes" id="UP001159427">
    <property type="component" value="Unassembled WGS sequence"/>
</dbReference>
<dbReference type="SUPFAM" id="SSF55486">
    <property type="entry name" value="Metalloproteases ('zincins'), catalytic domain"/>
    <property type="match status" value="3"/>
</dbReference>
<feature type="region of interest" description="Disordered" evidence="8">
    <location>
        <begin position="1"/>
        <end position="23"/>
    </location>
</feature>
<dbReference type="PRINTS" id="PR00480">
    <property type="entry name" value="ASTACIN"/>
</dbReference>
<evidence type="ECO:0000256" key="2">
    <source>
        <dbReference type="ARBA" id="ARBA00022723"/>
    </source>
</evidence>
<gene>
    <name evidence="10" type="ORF">PEVE_00029380</name>
</gene>
<keyword evidence="11" id="KW-1185">Reference proteome</keyword>
<evidence type="ECO:0000256" key="6">
    <source>
        <dbReference type="PROSITE-ProRule" id="PRU01211"/>
    </source>
</evidence>
<evidence type="ECO:0000313" key="10">
    <source>
        <dbReference type="EMBL" id="CAH3016430.1"/>
    </source>
</evidence>
<comment type="caution">
    <text evidence="10">The sequence shown here is derived from an EMBL/GenBank/DDBJ whole genome shotgun (WGS) entry which is preliminary data.</text>
</comment>
<dbReference type="InterPro" id="IPR024079">
    <property type="entry name" value="MetalloPept_cat_dom_sf"/>
</dbReference>
<feature type="binding site" evidence="6">
    <location>
        <position position="125"/>
    </location>
    <ligand>
        <name>Zn(2+)</name>
        <dbReference type="ChEBI" id="CHEBI:29105"/>
        <note>catalytic</note>
    </ligand>
</feature>
<evidence type="ECO:0000256" key="7">
    <source>
        <dbReference type="RuleBase" id="RU361183"/>
    </source>
</evidence>
<feature type="active site" evidence="6">
    <location>
        <position position="122"/>
    </location>
</feature>
<evidence type="ECO:0000256" key="5">
    <source>
        <dbReference type="ARBA" id="ARBA00023049"/>
    </source>
</evidence>
<feature type="domain" description="Peptidase M12A" evidence="9">
    <location>
        <begin position="24"/>
        <end position="226"/>
    </location>
</feature>
<feature type="compositionally biased region" description="Acidic residues" evidence="8">
    <location>
        <begin position="1"/>
        <end position="10"/>
    </location>
</feature>
<feature type="binding site" evidence="6">
    <location>
        <position position="587"/>
    </location>
    <ligand>
        <name>Zn(2+)</name>
        <dbReference type="ChEBI" id="CHEBI:29105"/>
        <note>catalytic</note>
    </ligand>
</feature>
<dbReference type="PROSITE" id="PS51864">
    <property type="entry name" value="ASTACIN"/>
    <property type="match status" value="3"/>
</dbReference>
<keyword evidence="1 6" id="KW-0645">Protease</keyword>
<dbReference type="CDD" id="cd04280">
    <property type="entry name" value="ZnMc_astacin_like"/>
    <property type="match status" value="2"/>
</dbReference>
<keyword evidence="5 6" id="KW-0482">Metalloprotease</keyword>
<evidence type="ECO:0000256" key="4">
    <source>
        <dbReference type="ARBA" id="ARBA00022833"/>
    </source>
</evidence>
<dbReference type="PANTHER" id="PTHR10127">
    <property type="entry name" value="DISCOIDIN, CUB, EGF, LAMININ , AND ZINC METALLOPROTEASE DOMAIN CONTAINING"/>
    <property type="match status" value="1"/>
</dbReference>
<protein>
    <recommendedName>
        <fullName evidence="7">Metalloendopeptidase</fullName>
        <ecNumber evidence="7">3.4.24.-</ecNumber>
    </recommendedName>
</protein>
<dbReference type="Gene3D" id="3.40.390.10">
    <property type="entry name" value="Collagenase (Catalytic Domain)"/>
    <property type="match status" value="3"/>
</dbReference>
<dbReference type="Pfam" id="PF01400">
    <property type="entry name" value="Astacin"/>
    <property type="match status" value="4"/>
</dbReference>
<evidence type="ECO:0000313" key="11">
    <source>
        <dbReference type="Proteomes" id="UP001159427"/>
    </source>
</evidence>
<evidence type="ECO:0000256" key="3">
    <source>
        <dbReference type="ARBA" id="ARBA00022801"/>
    </source>
</evidence>
<dbReference type="PANTHER" id="PTHR10127:SF780">
    <property type="entry name" value="METALLOENDOPEPTIDASE"/>
    <property type="match status" value="1"/>
</dbReference>
<accession>A0ABN8LH32</accession>
<dbReference type="EC" id="3.4.24.-" evidence="7"/>
<dbReference type="EMBL" id="CALNXI010000041">
    <property type="protein sequence ID" value="CAH3016430.1"/>
    <property type="molecule type" value="Genomic_DNA"/>
</dbReference>